<dbReference type="Pfam" id="PF03401">
    <property type="entry name" value="TctC"/>
    <property type="match status" value="1"/>
</dbReference>
<organism evidence="3 4">
    <name type="scientific">Comamonas testosteroni</name>
    <name type="common">Pseudomonas testosteroni</name>
    <dbReference type="NCBI Taxonomy" id="285"/>
    <lineage>
        <taxon>Bacteria</taxon>
        <taxon>Pseudomonadati</taxon>
        <taxon>Pseudomonadota</taxon>
        <taxon>Betaproteobacteria</taxon>
        <taxon>Burkholderiales</taxon>
        <taxon>Comamonadaceae</taxon>
        <taxon>Comamonas</taxon>
    </lineage>
</organism>
<dbReference type="PIRSF" id="PIRSF017082">
    <property type="entry name" value="YflP"/>
    <property type="match status" value="1"/>
</dbReference>
<dbReference type="PANTHER" id="PTHR42928">
    <property type="entry name" value="TRICARBOXYLATE-BINDING PROTEIN"/>
    <property type="match status" value="1"/>
</dbReference>
<dbReference type="PANTHER" id="PTHR42928:SF5">
    <property type="entry name" value="BLR1237 PROTEIN"/>
    <property type="match status" value="1"/>
</dbReference>
<comment type="similarity">
    <text evidence="1">Belongs to the UPF0065 (bug) family.</text>
</comment>
<feature type="signal peptide" evidence="2">
    <location>
        <begin position="1"/>
        <end position="26"/>
    </location>
</feature>
<sequence>MVLHATLRRRVLWGLLGATLSPSVLAALASASGYPQRPVTFISPFQAGGATDLMARVLAQKLGAALGQPFVVENRVGATGLIGETFVMRAKPDGYTILIASNSSHVIAPLLQGKRPFHPVNDFEPISMLSSYPLALTVAAGSPFKSVADLLAQAKTQPGTLNFGSVGQGSVIHLVSEQFAQQGQVKLTHIPYKGTPALTTALLSGEIEMRFDSVGSTKPLVEAGRAKVLAVSGPTRSTLMPQVPTLREAGVSGVDALVWVGAFAPKGTPQPIVDLLREKMQSLLRNDPEVKRVLAGNGMDPIGSQSTEFAKAIADESNRWSQLLTRIDLQLN</sequence>
<dbReference type="Proteomes" id="UP000323105">
    <property type="component" value="Unassembled WGS sequence"/>
</dbReference>
<dbReference type="SUPFAM" id="SSF53850">
    <property type="entry name" value="Periplasmic binding protein-like II"/>
    <property type="match status" value="1"/>
</dbReference>
<evidence type="ECO:0000256" key="1">
    <source>
        <dbReference type="ARBA" id="ARBA00006987"/>
    </source>
</evidence>
<comment type="caution">
    <text evidence="3">The sequence shown here is derived from an EMBL/GenBank/DDBJ whole genome shotgun (WGS) entry which is preliminary data.</text>
</comment>
<keyword evidence="2" id="KW-0732">Signal</keyword>
<feature type="chain" id="PRO_5023079140" description="Tripartite tricarboxylate transporter substrate binding protein" evidence="2">
    <location>
        <begin position="27"/>
        <end position="332"/>
    </location>
</feature>
<dbReference type="EMBL" id="BKBW01000006">
    <property type="protein sequence ID" value="GEQ76419.1"/>
    <property type="molecule type" value="Genomic_DNA"/>
</dbReference>
<gene>
    <name evidence="3" type="ORF">CTTA_3424</name>
</gene>
<protein>
    <recommendedName>
        <fullName evidence="5">Tripartite tricarboxylate transporter substrate binding protein</fullName>
    </recommendedName>
</protein>
<proteinExistence type="inferred from homology"/>
<accession>A0A5A7MHR9</accession>
<evidence type="ECO:0000256" key="2">
    <source>
        <dbReference type="SAM" id="SignalP"/>
    </source>
</evidence>
<name>A0A5A7MHR9_COMTE</name>
<dbReference type="AlphaFoldDB" id="A0A5A7MHR9"/>
<dbReference type="Gene3D" id="3.40.190.10">
    <property type="entry name" value="Periplasmic binding protein-like II"/>
    <property type="match status" value="1"/>
</dbReference>
<evidence type="ECO:0000313" key="3">
    <source>
        <dbReference type="EMBL" id="GEQ76419.1"/>
    </source>
</evidence>
<dbReference type="CDD" id="cd07012">
    <property type="entry name" value="PBP2_Bug_TTT"/>
    <property type="match status" value="1"/>
</dbReference>
<dbReference type="InterPro" id="IPR005064">
    <property type="entry name" value="BUG"/>
</dbReference>
<evidence type="ECO:0000313" key="4">
    <source>
        <dbReference type="Proteomes" id="UP000323105"/>
    </source>
</evidence>
<dbReference type="InterPro" id="IPR042100">
    <property type="entry name" value="Bug_dom1"/>
</dbReference>
<evidence type="ECO:0008006" key="5">
    <source>
        <dbReference type="Google" id="ProtNLM"/>
    </source>
</evidence>
<reference evidence="3 4" key="1">
    <citation type="journal article" date="2019" name="Microbiol. Resour. Announc.">
        <title>Draft Genome Sequence of Comamonas testosteroni TA441, a Bacterium That Has a Cryptic Phenol Degradation Gene Cluster.</title>
        <authorList>
            <person name="Arai H."/>
            <person name="Ishii M."/>
        </authorList>
    </citation>
    <scope>NUCLEOTIDE SEQUENCE [LARGE SCALE GENOMIC DNA]</scope>
    <source>
        <strain evidence="3 4">TA441</strain>
    </source>
</reference>
<dbReference type="Gene3D" id="3.40.190.150">
    <property type="entry name" value="Bordetella uptake gene, domain 1"/>
    <property type="match status" value="1"/>
</dbReference>